<dbReference type="Proteomes" id="UP001498771">
    <property type="component" value="Unassembled WGS sequence"/>
</dbReference>
<sequence length="588" mass="64083">MPDRAASSSARTAAVPTPLPVTKLNILAYLLSCFCSIAFLVFLNATQSFVITVVLRLKDNIGDYVGTLGFVDELVSVVMCPLWGTLSDKIGTRTVVSTAYMLVGVGLISFVQAKSVYPGLLLLRMFFAVGGSGTAAMVTALLSEVSTFQFKPRYSFASVPADDVELLNADPGSTEWYEQQRRRELRRKPAVRNGTLSGLVGLCTGLGAVMAVTVFLPIPTHLENKYGMSPEASLRGAFYLVGVLAILVGGVLYVGLRHDQSRSWTKWIRSMKYHRRRRDILRDQAAETARDSNYSNTDNSSSDAGFQQRYESLAEEGNEFDSLYLEEKSSYFRLLMKGFTAASEPDIFLAYVGGLIARAASVAVSLFIPLFINQWFYAEGICDITADVKHSCRDAYILSAMLTGVSETCALVSAPVWGILCDRIGKTKSLAISSVIGTVGFFGFAFVGNPQQGVTFFWAVLIGISQIGAIVCSLSLCTERRTEYSGSIAGVYSVTGAAGILILTKLGGWTSDRLRGAPFILMAVFNIMLFVCSVWVMHHDGMFGDIRLMGADLLSTRARREREALGNRIAYENGLFSHEDSDDDDGAE</sequence>
<comment type="subcellular location">
    <subcellularLocation>
        <location evidence="1">Membrane</location>
        <topology evidence="1">Multi-pass membrane protein</topology>
    </subcellularLocation>
</comment>
<feature type="transmembrane region" description="Helical" evidence="2">
    <location>
        <begin position="396"/>
        <end position="418"/>
    </location>
</feature>
<feature type="transmembrane region" description="Helical" evidence="2">
    <location>
        <begin position="516"/>
        <end position="537"/>
    </location>
</feature>
<keyword evidence="4" id="KW-1185">Reference proteome</keyword>
<dbReference type="SUPFAM" id="SSF103473">
    <property type="entry name" value="MFS general substrate transporter"/>
    <property type="match status" value="2"/>
</dbReference>
<feature type="transmembrane region" description="Helical" evidence="2">
    <location>
        <begin position="484"/>
        <end position="504"/>
    </location>
</feature>
<comment type="caution">
    <text evidence="3">The sequence shown here is derived from an EMBL/GenBank/DDBJ whole genome shotgun (WGS) entry which is preliminary data.</text>
</comment>
<dbReference type="CDD" id="cd06174">
    <property type="entry name" value="MFS"/>
    <property type="match status" value="1"/>
</dbReference>
<dbReference type="Gene3D" id="1.20.1250.20">
    <property type="entry name" value="MFS general substrate transporter like domains"/>
    <property type="match status" value="2"/>
</dbReference>
<dbReference type="EMBL" id="JBBJBU010000014">
    <property type="protein sequence ID" value="KAK7202952.1"/>
    <property type="molecule type" value="Genomic_DNA"/>
</dbReference>
<feature type="transmembrane region" description="Helical" evidence="2">
    <location>
        <begin position="190"/>
        <end position="216"/>
    </location>
</feature>
<protein>
    <submittedName>
        <fullName evidence="3">Major facilitator superfamily domain-containing protein</fullName>
    </submittedName>
</protein>
<dbReference type="RefSeq" id="XP_064765985.1">
    <property type="nucleotide sequence ID" value="XM_064913595.1"/>
</dbReference>
<evidence type="ECO:0000256" key="1">
    <source>
        <dbReference type="ARBA" id="ARBA00004141"/>
    </source>
</evidence>
<feature type="transmembrane region" description="Helical" evidence="2">
    <location>
        <begin position="26"/>
        <end position="44"/>
    </location>
</feature>
<feature type="transmembrane region" description="Helical" evidence="2">
    <location>
        <begin position="430"/>
        <end position="449"/>
    </location>
</feature>
<dbReference type="InterPro" id="IPR036259">
    <property type="entry name" value="MFS_trans_sf"/>
</dbReference>
<feature type="transmembrane region" description="Helical" evidence="2">
    <location>
        <begin position="347"/>
        <end position="376"/>
    </location>
</feature>
<feature type="transmembrane region" description="Helical" evidence="2">
    <location>
        <begin position="64"/>
        <end position="83"/>
    </location>
</feature>
<dbReference type="InterPro" id="IPR011701">
    <property type="entry name" value="MFS"/>
</dbReference>
<feature type="transmembrane region" description="Helical" evidence="2">
    <location>
        <begin position="455"/>
        <end position="477"/>
    </location>
</feature>
<accession>A0ABR1EZK3</accession>
<evidence type="ECO:0000313" key="4">
    <source>
        <dbReference type="Proteomes" id="UP001498771"/>
    </source>
</evidence>
<evidence type="ECO:0000256" key="2">
    <source>
        <dbReference type="SAM" id="Phobius"/>
    </source>
</evidence>
<feature type="transmembrane region" description="Helical" evidence="2">
    <location>
        <begin position="236"/>
        <end position="256"/>
    </location>
</feature>
<feature type="transmembrane region" description="Helical" evidence="2">
    <location>
        <begin position="125"/>
        <end position="143"/>
    </location>
</feature>
<proteinExistence type="predicted"/>
<dbReference type="Pfam" id="PF07690">
    <property type="entry name" value="MFS_1"/>
    <property type="match status" value="1"/>
</dbReference>
<evidence type="ECO:0000313" key="3">
    <source>
        <dbReference type="EMBL" id="KAK7202952.1"/>
    </source>
</evidence>
<dbReference type="PANTHER" id="PTHR23524">
    <property type="entry name" value="TRANSPORTER, PUTATIVE (AFU_ORTHOLOGUE AFUA_8G04850)-RELATED"/>
    <property type="match status" value="1"/>
</dbReference>
<keyword evidence="2" id="KW-0812">Transmembrane</keyword>
<feature type="transmembrane region" description="Helical" evidence="2">
    <location>
        <begin position="95"/>
        <end position="113"/>
    </location>
</feature>
<name>A0ABR1EZK3_9ASCO</name>
<organism evidence="3 4">
    <name type="scientific">Myxozyma melibiosi</name>
    <dbReference type="NCBI Taxonomy" id="54550"/>
    <lineage>
        <taxon>Eukaryota</taxon>
        <taxon>Fungi</taxon>
        <taxon>Dikarya</taxon>
        <taxon>Ascomycota</taxon>
        <taxon>Saccharomycotina</taxon>
        <taxon>Lipomycetes</taxon>
        <taxon>Lipomycetales</taxon>
        <taxon>Lipomycetaceae</taxon>
        <taxon>Myxozyma</taxon>
    </lineage>
</organism>
<dbReference type="GeneID" id="90039107"/>
<reference evidence="3 4" key="1">
    <citation type="submission" date="2024-03" db="EMBL/GenBank/DDBJ databases">
        <title>Genome-scale model development and genomic sequencing of the oleaginous clade Lipomyces.</title>
        <authorList>
            <consortium name="Lawrence Berkeley National Laboratory"/>
            <person name="Czajka J.J."/>
            <person name="Han Y."/>
            <person name="Kim J."/>
            <person name="Mondo S.J."/>
            <person name="Hofstad B.A."/>
            <person name="Robles A."/>
            <person name="Haridas S."/>
            <person name="Riley R."/>
            <person name="LaButti K."/>
            <person name="Pangilinan J."/>
            <person name="Andreopoulos W."/>
            <person name="Lipzen A."/>
            <person name="Yan J."/>
            <person name="Wang M."/>
            <person name="Ng V."/>
            <person name="Grigoriev I.V."/>
            <person name="Spatafora J.W."/>
            <person name="Magnuson J.K."/>
            <person name="Baker S.E."/>
            <person name="Pomraning K.R."/>
        </authorList>
    </citation>
    <scope>NUCLEOTIDE SEQUENCE [LARGE SCALE GENOMIC DNA]</scope>
    <source>
        <strain evidence="3 4">Phaff 52-87</strain>
    </source>
</reference>
<dbReference type="PANTHER" id="PTHR23524:SF1">
    <property type="entry name" value="MRH DOMAIN-CONTAINING PROTEIN-RELATED"/>
    <property type="match status" value="1"/>
</dbReference>
<keyword evidence="2" id="KW-1133">Transmembrane helix</keyword>
<gene>
    <name evidence="3" type="ORF">BZA70DRAFT_284372</name>
</gene>
<keyword evidence="2" id="KW-0472">Membrane</keyword>